<dbReference type="AlphaFoldDB" id="A0A6A6SJK8"/>
<proteinExistence type="predicted"/>
<dbReference type="Proteomes" id="UP000799324">
    <property type="component" value="Unassembled WGS sequence"/>
</dbReference>
<accession>A0A6A6SJK8</accession>
<name>A0A6A6SJK8_9PLEO</name>
<keyword evidence="2" id="KW-1185">Reference proteome</keyword>
<gene>
    <name evidence="1" type="ORF">K491DRAFT_271639</name>
</gene>
<evidence type="ECO:0000313" key="1">
    <source>
        <dbReference type="EMBL" id="KAF2647929.1"/>
    </source>
</evidence>
<protein>
    <submittedName>
        <fullName evidence="1">Uncharacterized protein</fullName>
    </submittedName>
</protein>
<dbReference type="EMBL" id="MU004570">
    <property type="protein sequence ID" value="KAF2647929.1"/>
    <property type="molecule type" value="Genomic_DNA"/>
</dbReference>
<organism evidence="1 2">
    <name type="scientific">Lophiostoma macrostomum CBS 122681</name>
    <dbReference type="NCBI Taxonomy" id="1314788"/>
    <lineage>
        <taxon>Eukaryota</taxon>
        <taxon>Fungi</taxon>
        <taxon>Dikarya</taxon>
        <taxon>Ascomycota</taxon>
        <taxon>Pezizomycotina</taxon>
        <taxon>Dothideomycetes</taxon>
        <taxon>Pleosporomycetidae</taxon>
        <taxon>Pleosporales</taxon>
        <taxon>Lophiostomataceae</taxon>
        <taxon>Lophiostoma</taxon>
    </lineage>
</organism>
<sequence length="154" mass="18171">MTGFRGRRVYPMYNLPLHASTPYLHNPRLPAAHCRALDILHRDKRRPMISRHRPYVRVTKRYFLTLAHQLNTNLLTIRQTHALGLLPSSWSKCLSTRRHGRLFSGAQRKKKRKKHTIRVELRRRNNRDSTRVFHPAPVTLSHHCIVHIPCDSIL</sequence>
<evidence type="ECO:0000313" key="2">
    <source>
        <dbReference type="Proteomes" id="UP000799324"/>
    </source>
</evidence>
<reference evidence="1" key="1">
    <citation type="journal article" date="2020" name="Stud. Mycol.">
        <title>101 Dothideomycetes genomes: a test case for predicting lifestyles and emergence of pathogens.</title>
        <authorList>
            <person name="Haridas S."/>
            <person name="Albert R."/>
            <person name="Binder M."/>
            <person name="Bloem J."/>
            <person name="Labutti K."/>
            <person name="Salamov A."/>
            <person name="Andreopoulos B."/>
            <person name="Baker S."/>
            <person name="Barry K."/>
            <person name="Bills G."/>
            <person name="Bluhm B."/>
            <person name="Cannon C."/>
            <person name="Castanera R."/>
            <person name="Culley D."/>
            <person name="Daum C."/>
            <person name="Ezra D."/>
            <person name="Gonzalez J."/>
            <person name="Henrissat B."/>
            <person name="Kuo A."/>
            <person name="Liang C."/>
            <person name="Lipzen A."/>
            <person name="Lutzoni F."/>
            <person name="Magnuson J."/>
            <person name="Mondo S."/>
            <person name="Nolan M."/>
            <person name="Ohm R."/>
            <person name="Pangilinan J."/>
            <person name="Park H.-J."/>
            <person name="Ramirez L."/>
            <person name="Alfaro M."/>
            <person name="Sun H."/>
            <person name="Tritt A."/>
            <person name="Yoshinaga Y."/>
            <person name="Zwiers L.-H."/>
            <person name="Turgeon B."/>
            <person name="Goodwin S."/>
            <person name="Spatafora J."/>
            <person name="Crous P."/>
            <person name="Grigoriev I."/>
        </authorList>
    </citation>
    <scope>NUCLEOTIDE SEQUENCE</scope>
    <source>
        <strain evidence="1">CBS 122681</strain>
    </source>
</reference>